<dbReference type="InterPro" id="IPR006150">
    <property type="entry name" value="Cys_repeat_1"/>
</dbReference>
<dbReference type="SMART" id="SM00289">
    <property type="entry name" value="WR1"/>
    <property type="match status" value="2"/>
</dbReference>
<evidence type="ECO:0000256" key="1">
    <source>
        <dbReference type="SAM" id="SignalP"/>
    </source>
</evidence>
<dbReference type="AlphaFoldDB" id="A0A1I7YR85"/>
<protein>
    <submittedName>
        <fullName evidence="3">Major sperm protein</fullName>
    </submittedName>
</protein>
<evidence type="ECO:0000313" key="2">
    <source>
        <dbReference type="Proteomes" id="UP000095287"/>
    </source>
</evidence>
<evidence type="ECO:0000313" key="3">
    <source>
        <dbReference type="WBParaSite" id="L893_g18893.t1"/>
    </source>
</evidence>
<keyword evidence="2" id="KW-1185">Reference proteome</keyword>
<sequence length="286" mass="32712">MPLRKMLFLLPLVCIVHAQDVRSMMKDCVKPWQQVLLTVETISKPSTAVECHPDTNPCPGEAECHFSFKSFKYVCCQDRHDIRPPVCPKYHDTLRTLCARDNKGSCPSGYSCMSSRFDNQVNICCRPNLGLKYPEPETAGQIIPQAKLNVLNEPPCIRTRNISRNGLYTIMMFDKSADRPVSIYWMARDIQLEEGASSTFCGGQRFERSIVQYHPPKEDVNPQGVHVMAVVMFEQTEMFNPRKWPRVSQEDFNVKRWLSEADGLVKPIPITGNFFGFRSRALIMKS</sequence>
<keyword evidence="1" id="KW-0732">Signal</keyword>
<feature type="signal peptide" evidence="1">
    <location>
        <begin position="1"/>
        <end position="18"/>
    </location>
</feature>
<feature type="chain" id="PRO_5009312467" evidence="1">
    <location>
        <begin position="19"/>
        <end position="286"/>
    </location>
</feature>
<dbReference type="SUPFAM" id="SSF49777">
    <property type="entry name" value="PEBP-like"/>
    <property type="match status" value="1"/>
</dbReference>
<accession>A0A1I7YR85</accession>
<proteinExistence type="predicted"/>
<dbReference type="Pfam" id="PF14625">
    <property type="entry name" value="Lustrin_cystein"/>
    <property type="match status" value="2"/>
</dbReference>
<dbReference type="InterPro" id="IPR028150">
    <property type="entry name" value="Lustrin_cystein"/>
</dbReference>
<name>A0A1I7YR85_9BILA</name>
<dbReference type="InterPro" id="IPR036610">
    <property type="entry name" value="PEBP-like_sf"/>
</dbReference>
<dbReference type="Gene3D" id="3.90.280.10">
    <property type="entry name" value="PEBP-like"/>
    <property type="match status" value="1"/>
</dbReference>
<dbReference type="Proteomes" id="UP000095287">
    <property type="component" value="Unplaced"/>
</dbReference>
<organism evidence="2 3">
    <name type="scientific">Steinernema glaseri</name>
    <dbReference type="NCBI Taxonomy" id="37863"/>
    <lineage>
        <taxon>Eukaryota</taxon>
        <taxon>Metazoa</taxon>
        <taxon>Ecdysozoa</taxon>
        <taxon>Nematoda</taxon>
        <taxon>Chromadorea</taxon>
        <taxon>Rhabditida</taxon>
        <taxon>Tylenchina</taxon>
        <taxon>Panagrolaimomorpha</taxon>
        <taxon>Strongyloidoidea</taxon>
        <taxon>Steinernematidae</taxon>
        <taxon>Steinernema</taxon>
    </lineage>
</organism>
<reference evidence="3" key="1">
    <citation type="submission" date="2016-11" db="UniProtKB">
        <authorList>
            <consortium name="WormBaseParasite"/>
        </authorList>
    </citation>
    <scope>IDENTIFICATION</scope>
</reference>
<dbReference type="WBParaSite" id="L893_g18893.t1">
    <property type="protein sequence ID" value="L893_g18893.t1"/>
    <property type="gene ID" value="L893_g18893"/>
</dbReference>